<name>A0A150F4B7_9BACI</name>
<dbReference type="EMBL" id="LSBA01000039">
    <property type="protein sequence ID" value="KXZ13062.1"/>
    <property type="molecule type" value="Genomic_DNA"/>
</dbReference>
<dbReference type="OrthoDB" id="2890581at2"/>
<dbReference type="Proteomes" id="UP000075430">
    <property type="component" value="Unassembled WGS sequence"/>
</dbReference>
<gene>
    <name evidence="1" type="ORF">AXI58_05105</name>
</gene>
<dbReference type="AlphaFoldDB" id="A0A150F4B7"/>
<evidence type="ECO:0000313" key="1">
    <source>
        <dbReference type="EMBL" id="KXZ13062.1"/>
    </source>
</evidence>
<dbReference type="RefSeq" id="WP_061523291.1">
    <property type="nucleotide sequence ID" value="NZ_JARLZY010000012.1"/>
</dbReference>
<evidence type="ECO:0000313" key="2">
    <source>
        <dbReference type="Proteomes" id="UP000075430"/>
    </source>
</evidence>
<comment type="caution">
    <text evidence="1">The sequence shown here is derived from an EMBL/GenBank/DDBJ whole genome shotgun (WGS) entry which is preliminary data.</text>
</comment>
<accession>A0A150F4B7</accession>
<protein>
    <submittedName>
        <fullName evidence="1">Uncharacterized protein</fullName>
    </submittedName>
</protein>
<keyword evidence="2" id="KW-1185">Reference proteome</keyword>
<dbReference type="STRING" id="1793963.AXI58_05105"/>
<sequence length="120" mass="14145">MEWHKHEKVTRMLPDAPDSFELTEFTFFTGYNEYYDKIPVFELKLSGGEYEARLRFEDVRSAQLDDLESITSIHLDISPIDSGWERLRYYVDNGKQSMSFYCGKWDVLDVRKKQPSDSAS</sequence>
<proteinExistence type="predicted"/>
<reference evidence="2" key="1">
    <citation type="submission" date="2016-02" db="EMBL/GenBank/DDBJ databases">
        <authorList>
            <person name="Dunlap C."/>
        </authorList>
    </citation>
    <scope>NUCLEOTIDE SEQUENCE [LARGE SCALE GENOMIC DNA]</scope>
    <source>
        <strain evidence="2">NRRL B-41092</strain>
    </source>
</reference>
<organism evidence="1 2">
    <name type="scientific">Bacillus nakamurai</name>
    <dbReference type="NCBI Taxonomy" id="1793963"/>
    <lineage>
        <taxon>Bacteria</taxon>
        <taxon>Bacillati</taxon>
        <taxon>Bacillota</taxon>
        <taxon>Bacilli</taxon>
        <taxon>Bacillales</taxon>
        <taxon>Bacillaceae</taxon>
        <taxon>Bacillus</taxon>
    </lineage>
</organism>